<comment type="caution">
    <text evidence="1">The sequence shown here is derived from an EMBL/GenBank/DDBJ whole genome shotgun (WGS) entry which is preliminary data.</text>
</comment>
<name>A0ABN7V260_GIGMA</name>
<proteinExistence type="predicted"/>
<organism evidence="1 2">
    <name type="scientific">Gigaspora margarita</name>
    <dbReference type="NCBI Taxonomy" id="4874"/>
    <lineage>
        <taxon>Eukaryota</taxon>
        <taxon>Fungi</taxon>
        <taxon>Fungi incertae sedis</taxon>
        <taxon>Mucoromycota</taxon>
        <taxon>Glomeromycotina</taxon>
        <taxon>Glomeromycetes</taxon>
        <taxon>Diversisporales</taxon>
        <taxon>Gigasporaceae</taxon>
        <taxon>Gigaspora</taxon>
    </lineage>
</organism>
<protein>
    <submittedName>
        <fullName evidence="1">34071_t:CDS:1</fullName>
    </submittedName>
</protein>
<dbReference type="EMBL" id="CAJVQB010008571">
    <property type="protein sequence ID" value="CAG8720521.1"/>
    <property type="molecule type" value="Genomic_DNA"/>
</dbReference>
<keyword evidence="2" id="KW-1185">Reference proteome</keyword>
<accession>A0ABN7V260</accession>
<gene>
    <name evidence="1" type="ORF">GMARGA_LOCUS13479</name>
</gene>
<evidence type="ECO:0000313" key="1">
    <source>
        <dbReference type="EMBL" id="CAG8720521.1"/>
    </source>
</evidence>
<feature type="non-terminal residue" evidence="1">
    <location>
        <position position="1"/>
    </location>
</feature>
<reference evidence="1 2" key="1">
    <citation type="submission" date="2021-06" db="EMBL/GenBank/DDBJ databases">
        <authorList>
            <person name="Kallberg Y."/>
            <person name="Tangrot J."/>
            <person name="Rosling A."/>
        </authorList>
    </citation>
    <scope>NUCLEOTIDE SEQUENCE [LARGE SCALE GENOMIC DNA]</scope>
    <source>
        <strain evidence="1 2">120-4 pot B 10/14</strain>
    </source>
</reference>
<dbReference type="Proteomes" id="UP000789901">
    <property type="component" value="Unassembled WGS sequence"/>
</dbReference>
<sequence length="102" mass="12401">LDDFTREIFTTRNYKTIVQKWKLVQCTIYNAYKLENQKERSKTIKSYINRRYKNLKENTTKIIDSILGKHIDAVIFDYVNNVESILIDPREIKNVIKDYFYR</sequence>
<evidence type="ECO:0000313" key="2">
    <source>
        <dbReference type="Proteomes" id="UP000789901"/>
    </source>
</evidence>